<dbReference type="EMBL" id="KQ977942">
    <property type="protein sequence ID" value="KYM98522.1"/>
    <property type="molecule type" value="Genomic_DNA"/>
</dbReference>
<proteinExistence type="predicted"/>
<evidence type="ECO:0000313" key="2">
    <source>
        <dbReference type="EMBL" id="KYM98522.1"/>
    </source>
</evidence>
<protein>
    <recommendedName>
        <fullName evidence="1">HAT C-terminal dimerisation domain-containing protein</fullName>
    </recommendedName>
</protein>
<organism evidence="2 3">
    <name type="scientific">Cyphomyrmex costatus</name>
    <dbReference type="NCBI Taxonomy" id="456900"/>
    <lineage>
        <taxon>Eukaryota</taxon>
        <taxon>Metazoa</taxon>
        <taxon>Ecdysozoa</taxon>
        <taxon>Arthropoda</taxon>
        <taxon>Hexapoda</taxon>
        <taxon>Insecta</taxon>
        <taxon>Pterygota</taxon>
        <taxon>Neoptera</taxon>
        <taxon>Endopterygota</taxon>
        <taxon>Hymenoptera</taxon>
        <taxon>Apocrita</taxon>
        <taxon>Aculeata</taxon>
        <taxon>Formicoidea</taxon>
        <taxon>Formicidae</taxon>
        <taxon>Myrmicinae</taxon>
        <taxon>Cyphomyrmex</taxon>
    </lineage>
</organism>
<dbReference type="InterPro" id="IPR008906">
    <property type="entry name" value="HATC_C_dom"/>
</dbReference>
<dbReference type="InterPro" id="IPR012337">
    <property type="entry name" value="RNaseH-like_sf"/>
</dbReference>
<keyword evidence="3" id="KW-1185">Reference proteome</keyword>
<dbReference type="SUPFAM" id="SSF53098">
    <property type="entry name" value="Ribonuclease H-like"/>
    <property type="match status" value="1"/>
</dbReference>
<gene>
    <name evidence="2" type="ORF">ALC62_10762</name>
</gene>
<dbReference type="Pfam" id="PF05699">
    <property type="entry name" value="Dimer_Tnp_hAT"/>
    <property type="match status" value="1"/>
</dbReference>
<dbReference type="GO" id="GO:0046983">
    <property type="term" value="F:protein dimerization activity"/>
    <property type="evidence" value="ECO:0007669"/>
    <property type="project" value="InterPro"/>
</dbReference>
<evidence type="ECO:0000259" key="1">
    <source>
        <dbReference type="Pfam" id="PF05699"/>
    </source>
</evidence>
<feature type="domain" description="HAT C-terminal dimerisation" evidence="1">
    <location>
        <begin position="2"/>
        <end position="50"/>
    </location>
</feature>
<reference evidence="2 3" key="1">
    <citation type="submission" date="2016-03" db="EMBL/GenBank/DDBJ databases">
        <title>Cyphomyrmex costatus WGS genome.</title>
        <authorList>
            <person name="Nygaard S."/>
            <person name="Hu H."/>
            <person name="Boomsma J."/>
            <person name="Zhang G."/>
        </authorList>
    </citation>
    <scope>NUCLEOTIDE SEQUENCE [LARGE SCALE GENOMIC DNA]</scope>
    <source>
        <strain evidence="2">MS0001</strain>
        <tissue evidence="2">Whole body</tissue>
    </source>
</reference>
<sequence>MKFPKLSKVFITLHSLLHSSATVKRIFSQRNLCKTKSRNKLSTETVTGIIHSKYLLKPACCYNFEVQPNLIKKINDYKLTYS</sequence>
<dbReference type="AlphaFoldDB" id="A0A151IDL3"/>
<dbReference type="Proteomes" id="UP000078542">
    <property type="component" value="Unassembled WGS sequence"/>
</dbReference>
<accession>A0A151IDL3</accession>
<name>A0A151IDL3_9HYME</name>
<evidence type="ECO:0000313" key="3">
    <source>
        <dbReference type="Proteomes" id="UP000078542"/>
    </source>
</evidence>